<dbReference type="InterPro" id="IPR056693">
    <property type="entry name" value="DUF7791"/>
</dbReference>
<feature type="region of interest" description="Disordered" evidence="3">
    <location>
        <begin position="91"/>
        <end position="128"/>
    </location>
</feature>
<name>A0A553HPS2_9PEZI</name>
<reference evidence="8" key="1">
    <citation type="submission" date="2019-06" db="EMBL/GenBank/DDBJ databases">
        <title>Draft genome sequence of the griseofulvin-producing fungus Xylaria cubensis strain G536.</title>
        <authorList>
            <person name="Mead M.E."/>
            <person name="Raja H.A."/>
            <person name="Steenwyk J.L."/>
            <person name="Knowles S.L."/>
            <person name="Oberlies N.H."/>
            <person name="Rokas A."/>
        </authorList>
    </citation>
    <scope>NUCLEOTIDE SEQUENCE [LARGE SCALE GENOMIC DNA]</scope>
    <source>
        <strain evidence="8">G536</strain>
    </source>
</reference>
<keyword evidence="2" id="KW-0175">Coiled coil</keyword>
<sequence length="1272" mass="141660">MVRFSASATILALAMTVAAVPAPMPALPDPAGANNVGNGNHKQFIGGQCTSSLDCALDTACCATFGSIGLCSGLQADFQAGKTGCGFGDSGNTSPAPSTPDITTPPDNSNSNNGGGSGGSTGGTVTVDTNAPGAANVGAGNGAQFITGQCISDADCASTCCASDGKCAAPAVVNSPQDPRTSGGIYLAINSSTKILILSYAPGLDLIRSMKAEDKPKYALYSHYLALVKERSQRQPVYNEFNMEAFVALGVAVNIAQVIDYGFQLIQKSRDLRERGVTDSALNDDAQRLHNLATNLTSQQSSKCSGDLRVLAVECAKVSETLISELEKLKPTNPKSTLQRAKIIWKRERMEGRIKDLERRLQDHKSQLNLHLTSLSRIEFNDKLDEISLDAQKMRSELAAMRLVAEELNNSDHIGQAISKSVQPLVQKYYDRFCLSSEVAILDMLHFPDMHERFDTILDAHEETFHWLLDTTGDDDSIIDDDDDSISSDEDDSARSNASNDFVTWLRQGDGFFHISGKPGSGKSTLMKYICSHPDLDHHLKVWCQDAQLGRGQFFFWKPGTSAQKSIKGLLRGLLHSLLDKNRSLIPTAFPDLWKHILARSSSSRQLEYRDFQQGFDNLLTYARDSGSYKFVLFVDGLDEFEGQHLDLITTMKRWTEKYPLKICVSSREYGVFLQSFLSYPKLRLHECNLVDIEAMVSARLKSNPLCTDLSKSDKALRTIVEHIKERADGVFIWVALVLAGIEDAIISGADLPELKERIYAYPTELDDLYWHLVHLIHERDRKWAFGALKMVQFAQYNDILHISLLQLSFLDEVQYDAAAGFLKVPVSHSMTAAERLDNTRKKVYGRCKGFLHIVESRDESTPCVMTQEVVFTHRSLVEFLETPSFIELARPYTFDFSYLIIVCSTIIRCLEYQQPVPDVFNNGGLGRTGSIGDLIGGFWAKIFSLLLYLACELRPVTPNLVLHCLEAFQDHVLELSRRVEDQPSIASTTIQYFALWGLKFGVTEPWKRARDDFPFFRYDISPISYNGALNEFLHKSCGIIRMHITHYQFIEVLDCFICSGASFEAILRPEFCSLSMWDKIIVSFMTDQFPRSWCPGIVIDWCLQHGADPDLTVGKIAPGGPHSFQWLESRPEPNNNWQLLWVSSEDFSFEDLMNGPSAELLIMSETSPLCQIIKGNGGALKLRDLLSYWFPGDEYFPNLIDGLQSGEVGEQVPEFSPTRVAGPPEKIVGKTWGADYKAYDLHDFHQILMHEGIIARYIDGQLVFNTQDDTS</sequence>
<evidence type="ECO:0000256" key="1">
    <source>
        <dbReference type="ARBA" id="ARBA00022737"/>
    </source>
</evidence>
<evidence type="ECO:0000313" key="8">
    <source>
        <dbReference type="Proteomes" id="UP000319160"/>
    </source>
</evidence>
<dbReference type="SUPFAM" id="SSF52540">
    <property type="entry name" value="P-loop containing nucleoside triphosphate hydrolases"/>
    <property type="match status" value="1"/>
</dbReference>
<feature type="compositionally biased region" description="Gly residues" evidence="3">
    <location>
        <begin position="113"/>
        <end position="122"/>
    </location>
</feature>
<evidence type="ECO:0008006" key="9">
    <source>
        <dbReference type="Google" id="ProtNLM"/>
    </source>
</evidence>
<feature type="domain" description="Nephrocystin 3-like N-terminal" evidence="5">
    <location>
        <begin position="500"/>
        <end position="668"/>
    </location>
</feature>
<gene>
    <name evidence="7" type="ORF">FHL15_009202</name>
</gene>
<comment type="caution">
    <text evidence="7">The sequence shown here is derived from an EMBL/GenBank/DDBJ whole genome shotgun (WGS) entry which is preliminary data.</text>
</comment>
<feature type="signal peptide" evidence="4">
    <location>
        <begin position="1"/>
        <end position="19"/>
    </location>
</feature>
<organism evidence="7 8">
    <name type="scientific">Xylaria flabelliformis</name>
    <dbReference type="NCBI Taxonomy" id="2512241"/>
    <lineage>
        <taxon>Eukaryota</taxon>
        <taxon>Fungi</taxon>
        <taxon>Dikarya</taxon>
        <taxon>Ascomycota</taxon>
        <taxon>Pezizomycotina</taxon>
        <taxon>Sordariomycetes</taxon>
        <taxon>Xylariomycetidae</taxon>
        <taxon>Xylariales</taxon>
        <taxon>Xylariaceae</taxon>
        <taxon>Xylaria</taxon>
    </lineage>
</organism>
<dbReference type="Gene3D" id="3.40.50.300">
    <property type="entry name" value="P-loop containing nucleotide triphosphate hydrolases"/>
    <property type="match status" value="1"/>
</dbReference>
<evidence type="ECO:0000256" key="2">
    <source>
        <dbReference type="SAM" id="Coils"/>
    </source>
</evidence>
<keyword evidence="4" id="KW-0732">Signal</keyword>
<feature type="domain" description="DUF7791" evidence="6">
    <location>
        <begin position="790"/>
        <end position="909"/>
    </location>
</feature>
<evidence type="ECO:0000259" key="5">
    <source>
        <dbReference type="Pfam" id="PF24883"/>
    </source>
</evidence>
<dbReference type="Pfam" id="PF24883">
    <property type="entry name" value="NPHP3_N"/>
    <property type="match status" value="1"/>
</dbReference>
<feature type="chain" id="PRO_5021715753" description="NACHT domain-containing protein" evidence="4">
    <location>
        <begin position="20"/>
        <end position="1272"/>
    </location>
</feature>
<dbReference type="InterPro" id="IPR056884">
    <property type="entry name" value="NPHP3-like_N"/>
</dbReference>
<dbReference type="Proteomes" id="UP000319160">
    <property type="component" value="Unassembled WGS sequence"/>
</dbReference>
<keyword evidence="8" id="KW-1185">Reference proteome</keyword>
<evidence type="ECO:0000256" key="4">
    <source>
        <dbReference type="SAM" id="SignalP"/>
    </source>
</evidence>
<feature type="coiled-coil region" evidence="2">
    <location>
        <begin position="340"/>
        <end position="411"/>
    </location>
</feature>
<dbReference type="InterPro" id="IPR027417">
    <property type="entry name" value="P-loop_NTPase"/>
</dbReference>
<evidence type="ECO:0000256" key="3">
    <source>
        <dbReference type="SAM" id="MobiDB-lite"/>
    </source>
</evidence>
<dbReference type="PANTHER" id="PTHR10039:SF5">
    <property type="entry name" value="NACHT DOMAIN-CONTAINING PROTEIN"/>
    <property type="match status" value="1"/>
</dbReference>
<dbReference type="OrthoDB" id="443402at2759"/>
<accession>A0A553HPS2</accession>
<proteinExistence type="predicted"/>
<dbReference type="AlphaFoldDB" id="A0A553HPS2"/>
<evidence type="ECO:0000313" key="7">
    <source>
        <dbReference type="EMBL" id="TRX89930.1"/>
    </source>
</evidence>
<evidence type="ECO:0000259" key="6">
    <source>
        <dbReference type="Pfam" id="PF25053"/>
    </source>
</evidence>
<dbReference type="EMBL" id="VFLP01000061">
    <property type="protein sequence ID" value="TRX89930.1"/>
    <property type="molecule type" value="Genomic_DNA"/>
</dbReference>
<dbReference type="STRING" id="2512241.A0A553HPS2"/>
<protein>
    <recommendedName>
        <fullName evidence="9">NACHT domain-containing protein</fullName>
    </recommendedName>
</protein>
<dbReference type="Pfam" id="PF25053">
    <property type="entry name" value="DUF7791"/>
    <property type="match status" value="1"/>
</dbReference>
<dbReference type="PANTHER" id="PTHR10039">
    <property type="entry name" value="AMELOGENIN"/>
    <property type="match status" value="1"/>
</dbReference>
<feature type="compositionally biased region" description="Polar residues" evidence="3">
    <location>
        <begin position="91"/>
        <end position="102"/>
    </location>
</feature>
<keyword evidence="1" id="KW-0677">Repeat</keyword>